<dbReference type="PRINTS" id="PR00080">
    <property type="entry name" value="SDRFAMILY"/>
</dbReference>
<evidence type="ECO:0000313" key="5">
    <source>
        <dbReference type="EMBL" id="CEG46610.1"/>
    </source>
</evidence>
<dbReference type="GeneID" id="36398265"/>
<dbReference type="OMA" id="RWTAYEF"/>
<dbReference type="InterPro" id="IPR057326">
    <property type="entry name" value="KR_dom"/>
</dbReference>
<dbReference type="Pfam" id="PF00106">
    <property type="entry name" value="adh_short"/>
    <property type="match status" value="1"/>
</dbReference>
<evidence type="ECO:0000313" key="6">
    <source>
        <dbReference type="Proteomes" id="UP000054928"/>
    </source>
</evidence>
<feature type="domain" description="Ketoreductase" evidence="4">
    <location>
        <begin position="36"/>
        <end position="246"/>
    </location>
</feature>
<dbReference type="GO" id="GO:0016616">
    <property type="term" value="F:oxidoreductase activity, acting on the CH-OH group of donors, NAD or NADP as acceptor"/>
    <property type="evidence" value="ECO:0007669"/>
    <property type="project" value="TreeGrafter"/>
</dbReference>
<dbReference type="Proteomes" id="UP000054928">
    <property type="component" value="Unassembled WGS sequence"/>
</dbReference>
<dbReference type="SUPFAM" id="SSF51735">
    <property type="entry name" value="NAD(P)-binding Rossmann-fold domains"/>
    <property type="match status" value="1"/>
</dbReference>
<keyword evidence="2" id="KW-0560">Oxidoreductase</keyword>
<dbReference type="InterPro" id="IPR020904">
    <property type="entry name" value="Sc_DH/Rdtase_CS"/>
</dbReference>
<dbReference type="SMART" id="SM00822">
    <property type="entry name" value="PKS_KR"/>
    <property type="match status" value="1"/>
</dbReference>
<name>A0A0P1AY95_PLAHL</name>
<dbReference type="Gene3D" id="3.40.50.720">
    <property type="entry name" value="NAD(P)-binding Rossmann-like Domain"/>
    <property type="match status" value="1"/>
</dbReference>
<dbReference type="EMBL" id="CCYD01002089">
    <property type="protein sequence ID" value="CEG46610.1"/>
    <property type="molecule type" value="Genomic_DNA"/>
</dbReference>
<evidence type="ECO:0000256" key="2">
    <source>
        <dbReference type="ARBA" id="ARBA00023002"/>
    </source>
</evidence>
<dbReference type="InterPro" id="IPR002347">
    <property type="entry name" value="SDR_fam"/>
</dbReference>
<dbReference type="STRING" id="4781.A0A0P1AY95"/>
<comment type="similarity">
    <text evidence="1 3">Belongs to the short-chain dehydrogenases/reductases (SDR) family.</text>
</comment>
<dbReference type="PANTHER" id="PTHR24322:SF736">
    <property type="entry name" value="RETINOL DEHYDROGENASE 10"/>
    <property type="match status" value="1"/>
</dbReference>
<evidence type="ECO:0000259" key="4">
    <source>
        <dbReference type="SMART" id="SM00822"/>
    </source>
</evidence>
<reference evidence="6" key="1">
    <citation type="submission" date="2014-09" db="EMBL/GenBank/DDBJ databases">
        <authorList>
            <person name="Sharma Rahul"/>
            <person name="Thines Marco"/>
        </authorList>
    </citation>
    <scope>NUCLEOTIDE SEQUENCE [LARGE SCALE GENOMIC DNA]</scope>
</reference>
<dbReference type="PRINTS" id="PR00081">
    <property type="entry name" value="GDHRDH"/>
</dbReference>
<dbReference type="PROSITE" id="PS00061">
    <property type="entry name" value="ADH_SHORT"/>
    <property type="match status" value="1"/>
</dbReference>
<organism evidence="5 6">
    <name type="scientific">Plasmopara halstedii</name>
    <name type="common">Downy mildew of sunflower</name>
    <dbReference type="NCBI Taxonomy" id="4781"/>
    <lineage>
        <taxon>Eukaryota</taxon>
        <taxon>Sar</taxon>
        <taxon>Stramenopiles</taxon>
        <taxon>Oomycota</taxon>
        <taxon>Peronosporomycetes</taxon>
        <taxon>Peronosporales</taxon>
        <taxon>Peronosporaceae</taxon>
        <taxon>Plasmopara</taxon>
    </lineage>
</organism>
<dbReference type="RefSeq" id="XP_024582979.1">
    <property type="nucleotide sequence ID" value="XM_024717485.1"/>
</dbReference>
<evidence type="ECO:0000256" key="3">
    <source>
        <dbReference type="RuleBase" id="RU000363"/>
    </source>
</evidence>
<protein>
    <submittedName>
        <fullName evidence="5">RxLR-like protein</fullName>
    </submittedName>
</protein>
<keyword evidence="6" id="KW-1185">Reference proteome</keyword>
<evidence type="ECO:0000256" key="1">
    <source>
        <dbReference type="ARBA" id="ARBA00006484"/>
    </source>
</evidence>
<dbReference type="OrthoDB" id="10253736at2759"/>
<sequence>MLVMILITTLASVVVSYLVAQAFGLIGRRVFSLDAKVVVITGAGSGIGRKLAQKIFREATDVTLALLDININALQTLEKDLLQSQDGEKLNKVLIYKCDVADYRMVETIMARVIIDVTPKHIGVLINNAGIVMGKSLEDLTPEQIQATFAVNTMAHFWTVKAALPSMKKASEALLVTLSSVMGLTSSAGLTDYCASKAAVNAFHEALRLELWRDNIKSIRTLLVCPAAVDTGMFAGVRNTDDWALKISRFCIPMLSEAEVTETIYHAMCRDDELLVSCFSGWRGLVLSWAPTIARVLPVPIFDFVVRLGGGLHGMDTFVGHNGTTGQDET</sequence>
<proteinExistence type="inferred from homology"/>
<dbReference type="PANTHER" id="PTHR24322">
    <property type="entry name" value="PKSB"/>
    <property type="match status" value="1"/>
</dbReference>
<dbReference type="InterPro" id="IPR036291">
    <property type="entry name" value="NAD(P)-bd_dom_sf"/>
</dbReference>
<accession>A0A0P1AY95</accession>
<dbReference type="AlphaFoldDB" id="A0A0P1AY95"/>